<dbReference type="RefSeq" id="WP_407051294.1">
    <property type="nucleotide sequence ID" value="NZ_CP158568.1"/>
</dbReference>
<protein>
    <submittedName>
        <fullName evidence="2">Uncharacterized protein</fullName>
    </submittedName>
</protein>
<proteinExistence type="predicted"/>
<name>A0AAU7XFI2_9HYPH</name>
<reference evidence="2" key="1">
    <citation type="submission" date="2024-06" db="EMBL/GenBank/DDBJ databases">
        <title>Methylostella associata gen. nov., sp. nov., a novel Ancalomicrobiaceae-affiliated facultatively methylotrophic bacteria that feed on methanotrophs of the genus Methylococcus.</title>
        <authorList>
            <person name="Saltykova V."/>
            <person name="Danilova O.V."/>
            <person name="Oshkin I.Y."/>
            <person name="Belova S.E."/>
            <person name="Pimenov N.V."/>
            <person name="Dedysh S.N."/>
        </authorList>
    </citation>
    <scope>NUCLEOTIDE SEQUENCE</scope>
    <source>
        <strain evidence="2">S20</strain>
    </source>
</reference>
<evidence type="ECO:0000313" key="2">
    <source>
        <dbReference type="EMBL" id="XBY46197.1"/>
    </source>
</evidence>
<feature type="transmembrane region" description="Helical" evidence="1">
    <location>
        <begin position="62"/>
        <end position="86"/>
    </location>
</feature>
<keyword evidence="1" id="KW-0472">Membrane</keyword>
<gene>
    <name evidence="2" type="ORF">ABS361_08220</name>
</gene>
<evidence type="ECO:0000256" key="1">
    <source>
        <dbReference type="SAM" id="Phobius"/>
    </source>
</evidence>
<keyword evidence="1" id="KW-0812">Transmembrane</keyword>
<sequence length="93" mass="10364">MDMVRMFGRVSEIRTATPSGVISAVDTRRIFVPERRRLLVRPLRMTVPKARRRRLPAWIENTVAVVGDGASAIGLLSLVAVLTLWADVIIRLG</sequence>
<keyword evidence="1" id="KW-1133">Transmembrane helix</keyword>
<dbReference type="AlphaFoldDB" id="A0AAU7XFI2"/>
<dbReference type="EMBL" id="CP158568">
    <property type="protein sequence ID" value="XBY46197.1"/>
    <property type="molecule type" value="Genomic_DNA"/>
</dbReference>
<dbReference type="KEGG" id="mflg:ABS361_08220"/>
<accession>A0AAU7XFI2</accession>
<organism evidence="2">
    <name type="scientific">Methyloraptor flagellatus</name>
    <dbReference type="NCBI Taxonomy" id="3162530"/>
    <lineage>
        <taxon>Bacteria</taxon>
        <taxon>Pseudomonadati</taxon>
        <taxon>Pseudomonadota</taxon>
        <taxon>Alphaproteobacteria</taxon>
        <taxon>Hyphomicrobiales</taxon>
        <taxon>Ancalomicrobiaceae</taxon>
        <taxon>Methyloraptor</taxon>
    </lineage>
</organism>